<proteinExistence type="evidence at transcript level"/>
<gene>
    <name evidence="3" type="primary">Gm19313</name>
</gene>
<protein>
    <submittedName>
        <fullName evidence="2">Uncharacterized protein</fullName>
    </submittedName>
</protein>
<organism evidence="2">
    <name type="scientific">Mus musculus</name>
    <name type="common">Mouse</name>
    <dbReference type="NCBI Taxonomy" id="10090"/>
    <lineage>
        <taxon>Eukaryota</taxon>
        <taxon>Metazoa</taxon>
        <taxon>Chordata</taxon>
        <taxon>Craniata</taxon>
        <taxon>Vertebrata</taxon>
        <taxon>Euteleostomi</taxon>
        <taxon>Mammalia</taxon>
        <taxon>Eutheria</taxon>
        <taxon>Euarchontoglires</taxon>
        <taxon>Glires</taxon>
        <taxon>Rodentia</taxon>
        <taxon>Myomorpha</taxon>
        <taxon>Muroidea</taxon>
        <taxon>Muridae</taxon>
        <taxon>Murinae</taxon>
        <taxon>Mus</taxon>
        <taxon>Mus</taxon>
    </lineage>
</organism>
<accession>Q3UZ15</accession>
<reference evidence="2" key="1">
    <citation type="journal article" date="1999" name="Methods Enzymol.">
        <title>High-efficiency full-length cDNA cloning.</title>
        <authorList>
            <person name="Carninci P."/>
            <person name="Hayashizaki Y."/>
        </authorList>
    </citation>
    <scope>NUCLEOTIDE SEQUENCE</scope>
    <source>
        <strain evidence="2">C57BL/6J</strain>
        <tissue evidence="2">Thymus</tissue>
    </source>
</reference>
<feature type="transmembrane region" description="Helical" evidence="1">
    <location>
        <begin position="58"/>
        <end position="75"/>
    </location>
</feature>
<reference evidence="2" key="6">
    <citation type="submission" date="2004-03" db="EMBL/GenBank/DDBJ databases">
        <authorList>
            <person name="Arakawa T."/>
            <person name="Carninci P."/>
            <person name="Fukuda S."/>
            <person name="Hashizume W."/>
            <person name="Hayashida K."/>
            <person name="Hori F."/>
            <person name="Iida J."/>
            <person name="Imamura K."/>
            <person name="Imotani K."/>
            <person name="Itoh M."/>
            <person name="Kanagawa S."/>
            <person name="Kawai J."/>
            <person name="Kojima M."/>
            <person name="Konno H."/>
            <person name="Murata M."/>
            <person name="Nakamura M."/>
            <person name="Ninomiya N."/>
            <person name="Nishiyori H."/>
            <person name="Nomura K."/>
            <person name="Ohno M."/>
            <person name="Sakazume N."/>
            <person name="Sano H."/>
            <person name="Sasaki D."/>
            <person name="Shibata K."/>
            <person name="Shiraki T."/>
            <person name="Tagami M."/>
            <person name="Tagami Y."/>
            <person name="Waki K."/>
            <person name="Watahiki A."/>
            <person name="Muramatsu M."/>
            <person name="Hayashizaki Y."/>
        </authorList>
    </citation>
    <scope>NUCLEOTIDE SEQUENCE</scope>
    <source>
        <strain evidence="2">C57BL/6J</strain>
        <tissue evidence="2">Thymus</tissue>
    </source>
</reference>
<reference evidence="2" key="3">
    <citation type="journal article" date="2000" name="Genome Res.">
        <title>RIKEN integrated sequence analysis (RISA) system--384-format sequencing pipeline with 384 multicapillary sequencer.</title>
        <authorList>
            <person name="Shibata K."/>
            <person name="Itoh M."/>
            <person name="Aizawa K."/>
            <person name="Nagaoka S."/>
            <person name="Sasaki N."/>
            <person name="Carninci P."/>
            <person name="Konno H."/>
            <person name="Akiyama J."/>
            <person name="Nishi K."/>
            <person name="Kitsunai T."/>
            <person name="Tashiro H."/>
            <person name="Itoh M."/>
            <person name="Sumi N."/>
            <person name="Ishii Y."/>
            <person name="Nakamura S."/>
            <person name="Hazama M."/>
            <person name="Nishine T."/>
            <person name="Harada A."/>
            <person name="Yamamoto R."/>
            <person name="Matsumoto H."/>
            <person name="Sakaguchi S."/>
            <person name="Ikegami T."/>
            <person name="Kashiwagi K."/>
            <person name="Fujiwake S."/>
            <person name="Inoue K."/>
            <person name="Togawa Y."/>
            <person name="Izawa M."/>
            <person name="Ohara E."/>
            <person name="Watahiki M."/>
            <person name="Yoneda Y."/>
            <person name="Ishikawa T."/>
            <person name="Ozawa K."/>
            <person name="Tanaka T."/>
            <person name="Matsuura S."/>
            <person name="Kawai J."/>
            <person name="Okazaki Y."/>
            <person name="Muramatsu M."/>
            <person name="Inoue Y."/>
            <person name="Kira A."/>
            <person name="Hayashizaki Y."/>
        </authorList>
    </citation>
    <scope>NUCLEOTIDE SEQUENCE</scope>
    <source>
        <strain evidence="2">C57BL/6J</strain>
        <tissue evidence="2">Thymus</tissue>
    </source>
</reference>
<reference evidence="2" key="2">
    <citation type="journal article" date="2000" name="Genome Res.">
        <title>Normalization and subtraction of cap-trapper-selected cDNAs to prepare full-length cDNA libraries for rapid discovery of new genes.</title>
        <authorList>
            <person name="Carninci P."/>
            <person name="Shibata Y."/>
            <person name="Hayatsu N."/>
            <person name="Sugahara Y."/>
            <person name="Shibata K."/>
            <person name="Itoh M."/>
            <person name="Konno H."/>
            <person name="Okazaki Y."/>
            <person name="Muramatsu M."/>
            <person name="Hayashizaki Y."/>
        </authorList>
    </citation>
    <scope>NUCLEOTIDE SEQUENCE</scope>
    <source>
        <strain evidence="2">C57BL/6J</strain>
        <tissue evidence="2">Thymus</tissue>
    </source>
</reference>
<reference evidence="2" key="5">
    <citation type="journal article" date="2002" name="Nature">
        <title>Analysis of the mouse transcriptome based on functional annotation of 60,770 full-length cDNAs.</title>
        <authorList>
            <consortium name="The FANTOM Consortium and the RIKEN Genome Exploration Research Group Phase I and II Team"/>
        </authorList>
    </citation>
    <scope>NUCLEOTIDE SEQUENCE</scope>
    <source>
        <strain evidence="2">C57BL/6J</strain>
        <tissue evidence="2">Thymus</tissue>
    </source>
</reference>
<sequence>MPVCNGTCRCAMGHAGVQWDMPVCSGTCQCAVGHAGVQWDMPVCNGTCRCAMGSCHKWFFWLDLGLTLICLLLLLNSSSVTGKRGFPLWFITSFRLILRFPMLPEGHSVM</sequence>
<reference evidence="2" key="7">
    <citation type="journal article" date="2005" name="Science">
        <title>The Transcriptional Landscape of the Mammalian Genome.</title>
        <authorList>
            <consortium name="The FANTOM Consortium"/>
            <consortium name="Riken Genome Exploration Research Group and Genome Science Group (Genome Network Project Core Group)"/>
        </authorList>
    </citation>
    <scope>NUCLEOTIDE SEQUENCE</scope>
    <source>
        <strain evidence="2">C57BL/6J</strain>
        <tissue evidence="2">Thymus</tissue>
    </source>
</reference>
<dbReference type="AGR" id="MGI:5011498"/>
<evidence type="ECO:0000256" key="1">
    <source>
        <dbReference type="SAM" id="Phobius"/>
    </source>
</evidence>
<evidence type="ECO:0000313" key="3">
    <source>
        <dbReference type="MGI" id="MGI:5011498"/>
    </source>
</evidence>
<keyword evidence="1" id="KW-0472">Membrane</keyword>
<keyword evidence="1" id="KW-0812">Transmembrane</keyword>
<keyword evidence="1" id="KW-1133">Transmembrane helix</keyword>
<dbReference type="AlphaFoldDB" id="Q3UZ15"/>
<evidence type="ECO:0000313" key="2">
    <source>
        <dbReference type="EMBL" id="BAE22046.1"/>
    </source>
</evidence>
<dbReference type="EMBL" id="AK134193">
    <property type="protein sequence ID" value="BAE22046.1"/>
    <property type="molecule type" value="mRNA"/>
</dbReference>
<reference evidence="2" key="8">
    <citation type="journal article" date="2005" name="Science">
        <title>Antisense Transcription in the Mammalian Transcriptome.</title>
        <authorList>
            <consortium name="RIKEN Genome Exploration Research Group and Genome Science Group (Genome Network Project Core Group) and the FANTOM Consortium"/>
        </authorList>
    </citation>
    <scope>NUCLEOTIDE SEQUENCE</scope>
    <source>
        <strain evidence="2">C57BL/6J</strain>
        <tissue evidence="2">Thymus</tissue>
    </source>
</reference>
<dbReference type="MGI" id="MGI:5011498">
    <property type="gene designation" value="Gm19313"/>
</dbReference>
<reference evidence="2" key="4">
    <citation type="journal article" date="2001" name="Nature">
        <title>Functional annotation of a full-length mouse cDNA collection.</title>
        <authorList>
            <consortium name="The RIKEN Genome Exploration Research Group Phase II Team and the FANTOM Consortium"/>
        </authorList>
    </citation>
    <scope>NUCLEOTIDE SEQUENCE</scope>
    <source>
        <strain evidence="2">C57BL/6J</strain>
        <tissue evidence="2">Thymus</tissue>
    </source>
</reference>
<name>Q3UZ15_MOUSE</name>